<dbReference type="Pfam" id="PF06127">
    <property type="entry name" value="Mpo1-like"/>
    <property type="match status" value="1"/>
</dbReference>
<protein>
    <submittedName>
        <fullName evidence="2">Membrane protein</fullName>
    </submittedName>
</protein>
<organism evidence="2 3">
    <name type="scientific">Kaistella antarctica</name>
    <dbReference type="NCBI Taxonomy" id="266748"/>
    <lineage>
        <taxon>Bacteria</taxon>
        <taxon>Pseudomonadati</taxon>
        <taxon>Bacteroidota</taxon>
        <taxon>Flavobacteriia</taxon>
        <taxon>Flavobacteriales</taxon>
        <taxon>Weeksellaceae</taxon>
        <taxon>Chryseobacterium group</taxon>
        <taxon>Kaistella</taxon>
    </lineage>
</organism>
<keyword evidence="1" id="KW-0472">Membrane</keyword>
<gene>
    <name evidence="2" type="ORF">HY04_12695</name>
</gene>
<keyword evidence="1" id="KW-1133">Transmembrane helix</keyword>
<dbReference type="RefSeq" id="WP_034720247.1">
    <property type="nucleotide sequence ID" value="NZ_FOIX01000003.1"/>
</dbReference>
<keyword evidence="3" id="KW-1185">Reference proteome</keyword>
<dbReference type="PANTHER" id="PTHR34205:SF2">
    <property type="entry name" value="DUF962 DOMAIN-CONTAINING PROTEIN"/>
    <property type="match status" value="1"/>
</dbReference>
<evidence type="ECO:0000313" key="3">
    <source>
        <dbReference type="Proteomes" id="UP000028349"/>
    </source>
</evidence>
<reference evidence="2 3" key="1">
    <citation type="submission" date="2014-07" db="EMBL/GenBank/DDBJ databases">
        <authorList>
            <person name="Pisani N.G."/>
            <person name="Newman J.D."/>
        </authorList>
    </citation>
    <scope>NUCLEOTIDE SEQUENCE [LARGE SCALE GENOMIC DNA]</scope>
    <source>
        <strain evidence="2 3">LMG 24720</strain>
    </source>
</reference>
<sequence>MQNRIKSFSEFYQFYLSEHSKQWTRIFHFVGTFLVFAVIFYVVKSGKERFFWYLPIFGYGFAWFSHAAFEKNRPSTFKYPLWSLISDFRMFFELLIGKQKFKS</sequence>
<keyword evidence="1" id="KW-0812">Transmembrane</keyword>
<evidence type="ECO:0000313" key="2">
    <source>
        <dbReference type="EMBL" id="KEY19268.1"/>
    </source>
</evidence>
<evidence type="ECO:0000256" key="1">
    <source>
        <dbReference type="SAM" id="Phobius"/>
    </source>
</evidence>
<comment type="caution">
    <text evidence="2">The sequence shown here is derived from an EMBL/GenBank/DDBJ whole genome shotgun (WGS) entry which is preliminary data.</text>
</comment>
<dbReference type="InterPro" id="IPR009305">
    <property type="entry name" value="Mpo1-like"/>
</dbReference>
<dbReference type="PANTHER" id="PTHR34205">
    <property type="entry name" value="TRANSMEMBRANE PROTEIN"/>
    <property type="match status" value="1"/>
</dbReference>
<feature type="transmembrane region" description="Helical" evidence="1">
    <location>
        <begin position="50"/>
        <end position="69"/>
    </location>
</feature>
<name>A0ABR4TZA3_9FLAO</name>
<accession>A0ABR4TZA3</accession>
<feature type="transmembrane region" description="Helical" evidence="1">
    <location>
        <begin position="26"/>
        <end position="43"/>
    </location>
</feature>
<dbReference type="Proteomes" id="UP000028349">
    <property type="component" value="Unassembled WGS sequence"/>
</dbReference>
<dbReference type="EMBL" id="JPEP01000002">
    <property type="protein sequence ID" value="KEY19268.1"/>
    <property type="molecule type" value="Genomic_DNA"/>
</dbReference>
<proteinExistence type="predicted"/>